<accession>A0A345DC80</accession>
<dbReference type="InterPro" id="IPR036259">
    <property type="entry name" value="MFS_trans_sf"/>
</dbReference>
<dbReference type="GO" id="GO:0042910">
    <property type="term" value="F:xenobiotic transmembrane transporter activity"/>
    <property type="evidence" value="ECO:0007669"/>
    <property type="project" value="InterPro"/>
</dbReference>
<dbReference type="PANTHER" id="PTHR23502">
    <property type="entry name" value="MAJOR FACILITATOR SUPERFAMILY"/>
    <property type="match status" value="1"/>
</dbReference>
<feature type="transmembrane region" description="Helical" evidence="8">
    <location>
        <begin position="52"/>
        <end position="68"/>
    </location>
</feature>
<dbReference type="PANTHER" id="PTHR23502:SF132">
    <property type="entry name" value="POLYAMINE TRANSPORTER 2-RELATED"/>
    <property type="match status" value="1"/>
</dbReference>
<keyword evidence="3 8" id="KW-0813">Transport</keyword>
<organism evidence="10 11">
    <name type="scientific">Ephemeroptericola cinctiostellae</name>
    <dbReference type="NCBI Taxonomy" id="2268024"/>
    <lineage>
        <taxon>Bacteria</taxon>
        <taxon>Pseudomonadati</taxon>
        <taxon>Pseudomonadota</taxon>
        <taxon>Betaproteobacteria</taxon>
        <taxon>Burkholderiales</taxon>
        <taxon>Burkholderiaceae</taxon>
        <taxon>Ephemeroptericola</taxon>
    </lineage>
</organism>
<sequence>MSSFMSFKSPFTRLILILSSVVAFGALAIDMYLPALPVMAIDLAATSAQLQLSLSVFFAGFCIGMLIYGPLSDYFGRRKLLLSGIALFAVSSLMCAFVNDVQHLLILRGFQALGCGACVVMARAATRDIFPPAQLPSMMSKMSLVTMTAPLLAPSIGAVCLMIAGWRFIFVVLAVFASGAFYFVYRDVPETHQPDKSQGLHVFGVLRSYWALLTWDNVTLMMLMACAMSGMFAFISGAPFVYTQLLGFTELEFALLFGSNIIAMSLVTTLNLNLLKQFSAQKLMVYQASVLAFAGLVLVVLTPYGRWIIPFVVLYVAHVNALCANGMAILLHRHDRQQAGSVTALAVSLQFATAAVSTVLVSMFSHRPAFAMTGVMLVFAMVACACAWMQKEPAK</sequence>
<dbReference type="Proteomes" id="UP000252182">
    <property type="component" value="Chromosome"/>
</dbReference>
<dbReference type="CDD" id="cd17320">
    <property type="entry name" value="MFS_MdfA_MDR_like"/>
    <property type="match status" value="1"/>
</dbReference>
<keyword evidence="7 8" id="KW-0472">Membrane</keyword>
<feature type="transmembrane region" description="Helical" evidence="8">
    <location>
        <begin position="370"/>
        <end position="389"/>
    </location>
</feature>
<dbReference type="GO" id="GO:1990961">
    <property type="term" value="P:xenobiotic detoxification by transmembrane export across the plasma membrane"/>
    <property type="evidence" value="ECO:0007669"/>
    <property type="project" value="InterPro"/>
</dbReference>
<dbReference type="NCBIfam" id="TIGR00710">
    <property type="entry name" value="efflux_Bcr_CflA"/>
    <property type="match status" value="1"/>
</dbReference>
<comment type="caution">
    <text evidence="8">Lacks conserved residue(s) required for the propagation of feature annotation.</text>
</comment>
<feature type="transmembrane region" description="Helical" evidence="8">
    <location>
        <begin position="307"/>
        <end position="330"/>
    </location>
</feature>
<evidence type="ECO:0000256" key="3">
    <source>
        <dbReference type="ARBA" id="ARBA00022448"/>
    </source>
</evidence>
<dbReference type="EMBL" id="CP031124">
    <property type="protein sequence ID" value="AXF85968.1"/>
    <property type="molecule type" value="Genomic_DNA"/>
</dbReference>
<evidence type="ECO:0000256" key="6">
    <source>
        <dbReference type="ARBA" id="ARBA00022989"/>
    </source>
</evidence>
<evidence type="ECO:0000256" key="2">
    <source>
        <dbReference type="ARBA" id="ARBA00006236"/>
    </source>
</evidence>
<evidence type="ECO:0000313" key="10">
    <source>
        <dbReference type="EMBL" id="AXF85968.1"/>
    </source>
</evidence>
<feature type="transmembrane region" description="Helical" evidence="8">
    <location>
        <begin position="342"/>
        <end position="364"/>
    </location>
</feature>
<dbReference type="InterPro" id="IPR011701">
    <property type="entry name" value="MFS"/>
</dbReference>
<dbReference type="AlphaFoldDB" id="A0A345DC80"/>
<feature type="domain" description="Major facilitator superfamily (MFS) profile" evidence="9">
    <location>
        <begin position="14"/>
        <end position="392"/>
    </location>
</feature>
<evidence type="ECO:0000313" key="11">
    <source>
        <dbReference type="Proteomes" id="UP000252182"/>
    </source>
</evidence>
<evidence type="ECO:0000256" key="7">
    <source>
        <dbReference type="ARBA" id="ARBA00023136"/>
    </source>
</evidence>
<keyword evidence="11" id="KW-1185">Reference proteome</keyword>
<evidence type="ECO:0000256" key="1">
    <source>
        <dbReference type="ARBA" id="ARBA00004651"/>
    </source>
</evidence>
<name>A0A345DC80_9BURK</name>
<dbReference type="Gene3D" id="1.20.1720.10">
    <property type="entry name" value="Multidrug resistance protein D"/>
    <property type="match status" value="1"/>
</dbReference>
<dbReference type="Pfam" id="PF07690">
    <property type="entry name" value="MFS_1"/>
    <property type="match status" value="1"/>
</dbReference>
<dbReference type="KEGG" id="hyf:DTO96_101708"/>
<dbReference type="InterPro" id="IPR020846">
    <property type="entry name" value="MFS_dom"/>
</dbReference>
<feature type="transmembrane region" description="Helical" evidence="8">
    <location>
        <begin position="170"/>
        <end position="188"/>
    </location>
</feature>
<dbReference type="PROSITE" id="PS50850">
    <property type="entry name" value="MFS"/>
    <property type="match status" value="1"/>
</dbReference>
<comment type="subcellular location">
    <subcellularLocation>
        <location evidence="8">Cell inner membrane</location>
        <topology evidence="8">Multi-pass membrane protein</topology>
    </subcellularLocation>
    <subcellularLocation>
        <location evidence="1">Cell membrane</location>
        <topology evidence="1">Multi-pass membrane protein</topology>
    </subcellularLocation>
</comment>
<dbReference type="GO" id="GO:0015385">
    <property type="term" value="F:sodium:proton antiporter activity"/>
    <property type="evidence" value="ECO:0007669"/>
    <property type="project" value="TreeGrafter"/>
</dbReference>
<protein>
    <recommendedName>
        <fullName evidence="8">Bcr/CflA family efflux transporter</fullName>
    </recommendedName>
</protein>
<evidence type="ECO:0000259" key="9">
    <source>
        <dbReference type="PROSITE" id="PS50850"/>
    </source>
</evidence>
<gene>
    <name evidence="10" type="primary">bcr</name>
    <name evidence="10" type="ORF">DTO96_101708</name>
</gene>
<proteinExistence type="inferred from homology"/>
<comment type="similarity">
    <text evidence="2 8">Belongs to the major facilitator superfamily. Bcr/CmlA family.</text>
</comment>
<dbReference type="SUPFAM" id="SSF103473">
    <property type="entry name" value="MFS general substrate transporter"/>
    <property type="match status" value="1"/>
</dbReference>
<feature type="transmembrane region" description="Helical" evidence="8">
    <location>
        <begin position="284"/>
        <end position="301"/>
    </location>
</feature>
<evidence type="ECO:0000256" key="5">
    <source>
        <dbReference type="ARBA" id="ARBA00022692"/>
    </source>
</evidence>
<keyword evidence="8" id="KW-0997">Cell inner membrane</keyword>
<feature type="transmembrane region" description="Helical" evidence="8">
    <location>
        <begin position="80"/>
        <end position="99"/>
    </location>
</feature>
<reference evidence="11" key="1">
    <citation type="submission" date="2018-07" db="EMBL/GenBank/DDBJ databases">
        <authorList>
            <person name="Kim H."/>
        </authorList>
    </citation>
    <scope>NUCLEOTIDE SEQUENCE [LARGE SCALE GENOMIC DNA]</scope>
    <source>
        <strain evidence="11">F02</strain>
    </source>
</reference>
<evidence type="ECO:0000256" key="4">
    <source>
        <dbReference type="ARBA" id="ARBA00022475"/>
    </source>
</evidence>
<dbReference type="GO" id="GO:0005886">
    <property type="term" value="C:plasma membrane"/>
    <property type="evidence" value="ECO:0007669"/>
    <property type="project" value="UniProtKB-SubCell"/>
</dbReference>
<dbReference type="InterPro" id="IPR004812">
    <property type="entry name" value="Efflux_drug-R_Bcr/CmlA"/>
</dbReference>
<keyword evidence="4" id="KW-1003">Cell membrane</keyword>
<feature type="transmembrane region" description="Helical" evidence="8">
    <location>
        <begin position="209"/>
        <end position="233"/>
    </location>
</feature>
<feature type="transmembrane region" description="Helical" evidence="8">
    <location>
        <begin position="253"/>
        <end position="272"/>
    </location>
</feature>
<evidence type="ECO:0000256" key="8">
    <source>
        <dbReference type="RuleBase" id="RU365088"/>
    </source>
</evidence>
<keyword evidence="6 8" id="KW-1133">Transmembrane helix</keyword>
<keyword evidence="5 8" id="KW-0812">Transmembrane</keyword>